<evidence type="ECO:0000313" key="3">
    <source>
        <dbReference type="Proteomes" id="UP000789706"/>
    </source>
</evidence>
<name>A0A9N9BJ95_9GLOM</name>
<evidence type="ECO:0000259" key="1">
    <source>
        <dbReference type="Pfam" id="PF17990"/>
    </source>
</evidence>
<dbReference type="EMBL" id="CAJVPK010001086">
    <property type="protein sequence ID" value="CAG8569949.1"/>
    <property type="molecule type" value="Genomic_DNA"/>
</dbReference>
<organism evidence="2 3">
    <name type="scientific">Diversispora eburnea</name>
    <dbReference type="NCBI Taxonomy" id="1213867"/>
    <lineage>
        <taxon>Eukaryota</taxon>
        <taxon>Fungi</taxon>
        <taxon>Fungi incertae sedis</taxon>
        <taxon>Mucoromycota</taxon>
        <taxon>Glomeromycotina</taxon>
        <taxon>Glomeromycetes</taxon>
        <taxon>Diversisporales</taxon>
        <taxon>Diversisporaceae</taxon>
        <taxon>Diversispora</taxon>
    </lineage>
</organism>
<sequence>MTEADYNKITSFAIYPPLGAEICGVYVGKGNTKFEFKDSQRRVRPHSVRYRIYGFDEKGEVVREIKLADRIKGTLDISITWTVELANKKSSHAEFVGIEHFRADILRNKNWEGDRKELEAIDKKSLSSDGFEDLEDGKRLEESFKANIYGDKAKLDLGKMIMEKEGSSLIIGGKGKSGKVE</sequence>
<reference evidence="2" key="1">
    <citation type="submission" date="2021-06" db="EMBL/GenBank/DDBJ databases">
        <authorList>
            <person name="Kallberg Y."/>
            <person name="Tangrot J."/>
            <person name="Rosling A."/>
        </authorList>
    </citation>
    <scope>NUCLEOTIDE SEQUENCE</scope>
    <source>
        <strain evidence="2">AZ414A</strain>
    </source>
</reference>
<dbReference type="InterPro" id="IPR041168">
    <property type="entry name" value="LodA_N"/>
</dbReference>
<dbReference type="AlphaFoldDB" id="A0A9N9BJ95"/>
<dbReference type="OrthoDB" id="2411172at2759"/>
<dbReference type="Pfam" id="PF17990">
    <property type="entry name" value="LodA_N"/>
    <property type="match status" value="1"/>
</dbReference>
<protein>
    <submittedName>
        <fullName evidence="2">3191_t:CDS:1</fullName>
    </submittedName>
</protein>
<comment type="caution">
    <text evidence="2">The sequence shown here is derived from an EMBL/GenBank/DDBJ whole genome shotgun (WGS) entry which is preliminary data.</text>
</comment>
<evidence type="ECO:0000313" key="2">
    <source>
        <dbReference type="EMBL" id="CAG8569949.1"/>
    </source>
</evidence>
<feature type="domain" description="L-Lysine epsilon oxidase N-terminal" evidence="1">
    <location>
        <begin position="32"/>
        <end position="179"/>
    </location>
</feature>
<gene>
    <name evidence="2" type="ORF">DEBURN_LOCUS8029</name>
</gene>
<accession>A0A9N9BJ95</accession>
<dbReference type="Proteomes" id="UP000789706">
    <property type="component" value="Unassembled WGS sequence"/>
</dbReference>
<proteinExistence type="predicted"/>
<keyword evidence="3" id="KW-1185">Reference proteome</keyword>